<evidence type="ECO:0000313" key="2">
    <source>
        <dbReference type="Proteomes" id="UP001060085"/>
    </source>
</evidence>
<name>A0ACC0AT45_CATRO</name>
<reference evidence="2" key="1">
    <citation type="journal article" date="2023" name="Nat. Plants">
        <title>Single-cell RNA sequencing provides a high-resolution roadmap for understanding the multicellular compartmentation of specialized metabolism.</title>
        <authorList>
            <person name="Sun S."/>
            <person name="Shen X."/>
            <person name="Li Y."/>
            <person name="Li Y."/>
            <person name="Wang S."/>
            <person name="Li R."/>
            <person name="Zhang H."/>
            <person name="Shen G."/>
            <person name="Guo B."/>
            <person name="Wei J."/>
            <person name="Xu J."/>
            <person name="St-Pierre B."/>
            <person name="Chen S."/>
            <person name="Sun C."/>
        </authorList>
    </citation>
    <scope>NUCLEOTIDE SEQUENCE [LARGE SCALE GENOMIC DNA]</scope>
</reference>
<sequence length="267" mass="31526">MQLYHHPYSLDSQKVSLALEEKAIDYTSHHVNPITGKNMDAFFFRMNPSAKLPVFQNGSHVIYDTIEIIKYIERIAAVSSGSENVAVSSQEVEEWMHKIQEWDPKYFTLFHIPVKYRMFVSKFLRRIIIARMAECPDMASAYHGKLREAYETEEKLRDPEVLRHSEEHLIRILDEIEMQLGKTSYLVGEEFTLADVMLIPVLARLELLNLGETYIDHRPNVAEYWNMMKKRGSYKKVIGRYFGGWRKRKTLLKTWCLLNIRSMLRKY</sequence>
<accession>A0ACC0AT45</accession>
<gene>
    <name evidence="1" type="ORF">M9H77_23505</name>
</gene>
<dbReference type="EMBL" id="CM044705">
    <property type="protein sequence ID" value="KAI5664182.1"/>
    <property type="molecule type" value="Genomic_DNA"/>
</dbReference>
<protein>
    <submittedName>
        <fullName evidence="1">Uncharacterized protein</fullName>
    </submittedName>
</protein>
<organism evidence="1 2">
    <name type="scientific">Catharanthus roseus</name>
    <name type="common">Madagascar periwinkle</name>
    <name type="synonym">Vinca rosea</name>
    <dbReference type="NCBI Taxonomy" id="4058"/>
    <lineage>
        <taxon>Eukaryota</taxon>
        <taxon>Viridiplantae</taxon>
        <taxon>Streptophyta</taxon>
        <taxon>Embryophyta</taxon>
        <taxon>Tracheophyta</taxon>
        <taxon>Spermatophyta</taxon>
        <taxon>Magnoliopsida</taxon>
        <taxon>eudicotyledons</taxon>
        <taxon>Gunneridae</taxon>
        <taxon>Pentapetalae</taxon>
        <taxon>asterids</taxon>
        <taxon>lamiids</taxon>
        <taxon>Gentianales</taxon>
        <taxon>Apocynaceae</taxon>
        <taxon>Rauvolfioideae</taxon>
        <taxon>Vinceae</taxon>
        <taxon>Catharanthinae</taxon>
        <taxon>Catharanthus</taxon>
    </lineage>
</organism>
<dbReference type="Proteomes" id="UP001060085">
    <property type="component" value="Linkage Group LG05"/>
</dbReference>
<keyword evidence="2" id="KW-1185">Reference proteome</keyword>
<proteinExistence type="predicted"/>
<comment type="caution">
    <text evidence="1">The sequence shown here is derived from an EMBL/GenBank/DDBJ whole genome shotgun (WGS) entry which is preliminary data.</text>
</comment>
<evidence type="ECO:0000313" key="1">
    <source>
        <dbReference type="EMBL" id="KAI5664182.1"/>
    </source>
</evidence>